<organism evidence="3 4">
    <name type="scientific">Catenuloplanes indicus</name>
    <dbReference type="NCBI Taxonomy" id="137267"/>
    <lineage>
        <taxon>Bacteria</taxon>
        <taxon>Bacillati</taxon>
        <taxon>Actinomycetota</taxon>
        <taxon>Actinomycetes</taxon>
        <taxon>Micromonosporales</taxon>
        <taxon>Micromonosporaceae</taxon>
        <taxon>Catenuloplanes</taxon>
    </lineage>
</organism>
<evidence type="ECO:0000256" key="1">
    <source>
        <dbReference type="SAM" id="Coils"/>
    </source>
</evidence>
<gene>
    <name evidence="3" type="ORF">J2S42_008383</name>
</gene>
<sequence>MTGPTGWVLILVAAIGGLGGLGALLNAMFSRRKSKADAAQVITGTAMEWIAKFEKAAESAQEQAEAAQAQARAAREQMQAAQVQIERVTAEARALAAELQALRTAILRPDASLETLRGLVQRQSANGRG</sequence>
<keyword evidence="2" id="KW-0812">Transmembrane</keyword>
<feature type="transmembrane region" description="Helical" evidence="2">
    <location>
        <begin position="6"/>
        <end position="25"/>
    </location>
</feature>
<dbReference type="AlphaFoldDB" id="A0AAE3WAW6"/>
<keyword evidence="2" id="KW-0472">Membrane</keyword>
<name>A0AAE3WAW6_9ACTN</name>
<evidence type="ECO:0000256" key="2">
    <source>
        <dbReference type="SAM" id="Phobius"/>
    </source>
</evidence>
<reference evidence="3 4" key="1">
    <citation type="submission" date="2023-07" db="EMBL/GenBank/DDBJ databases">
        <title>Sequencing the genomes of 1000 actinobacteria strains.</title>
        <authorList>
            <person name="Klenk H.-P."/>
        </authorList>
    </citation>
    <scope>NUCLEOTIDE SEQUENCE [LARGE SCALE GENOMIC DNA]</scope>
    <source>
        <strain evidence="3 4">DSM 44709</strain>
    </source>
</reference>
<keyword evidence="4" id="KW-1185">Reference proteome</keyword>
<accession>A0AAE3WAW6</accession>
<dbReference type="RefSeq" id="WP_307249395.1">
    <property type="nucleotide sequence ID" value="NZ_JAUSUZ010000002.1"/>
</dbReference>
<feature type="coiled-coil region" evidence="1">
    <location>
        <begin position="50"/>
        <end position="105"/>
    </location>
</feature>
<evidence type="ECO:0000313" key="3">
    <source>
        <dbReference type="EMBL" id="MDQ0371635.1"/>
    </source>
</evidence>
<proteinExistence type="predicted"/>
<comment type="caution">
    <text evidence="3">The sequence shown here is derived from an EMBL/GenBank/DDBJ whole genome shotgun (WGS) entry which is preliminary data.</text>
</comment>
<dbReference type="EMBL" id="JAUSUZ010000002">
    <property type="protein sequence ID" value="MDQ0371635.1"/>
    <property type="molecule type" value="Genomic_DNA"/>
</dbReference>
<dbReference type="Proteomes" id="UP001240236">
    <property type="component" value="Unassembled WGS sequence"/>
</dbReference>
<evidence type="ECO:0000313" key="4">
    <source>
        <dbReference type="Proteomes" id="UP001240236"/>
    </source>
</evidence>
<protein>
    <submittedName>
        <fullName evidence="3">RNase H-like nuclease (RuvC/YqgF family)</fullName>
    </submittedName>
</protein>
<keyword evidence="1" id="KW-0175">Coiled coil</keyword>
<keyword evidence="2" id="KW-1133">Transmembrane helix</keyword>